<feature type="domain" description="Peptidase S74" evidence="2">
    <location>
        <begin position="308"/>
        <end position="398"/>
    </location>
</feature>
<proteinExistence type="predicted"/>
<comment type="caution">
    <text evidence="3">The sequence shown here is derived from an EMBL/GenBank/DDBJ whole genome shotgun (WGS) entry which is preliminary data.</text>
</comment>
<feature type="chain" id="PRO_5024360264" evidence="1">
    <location>
        <begin position="27"/>
        <end position="427"/>
    </location>
</feature>
<dbReference type="PROSITE" id="PS51688">
    <property type="entry name" value="ICA"/>
    <property type="match status" value="1"/>
</dbReference>
<protein>
    <submittedName>
        <fullName evidence="3">Tail fiber domain-containing protein</fullName>
    </submittedName>
</protein>
<reference evidence="3 4" key="1">
    <citation type="submission" date="2019-09" db="EMBL/GenBank/DDBJ databases">
        <title>Wenzhouxiangella sp. Genome sequencing and assembly.</title>
        <authorList>
            <person name="Zhang R."/>
        </authorList>
    </citation>
    <scope>NUCLEOTIDE SEQUENCE [LARGE SCALE GENOMIC DNA]</scope>
    <source>
        <strain evidence="3 4">W260</strain>
    </source>
</reference>
<dbReference type="Proteomes" id="UP000325372">
    <property type="component" value="Unassembled WGS sequence"/>
</dbReference>
<dbReference type="InterPro" id="IPR030392">
    <property type="entry name" value="S74_ICA"/>
</dbReference>
<evidence type="ECO:0000313" key="3">
    <source>
        <dbReference type="EMBL" id="KAA9133383.1"/>
    </source>
</evidence>
<keyword evidence="1" id="KW-0732">Signal</keyword>
<dbReference type="EMBL" id="VYXP01000002">
    <property type="protein sequence ID" value="KAA9133383.1"/>
    <property type="molecule type" value="Genomic_DNA"/>
</dbReference>
<evidence type="ECO:0000313" key="4">
    <source>
        <dbReference type="Proteomes" id="UP000325372"/>
    </source>
</evidence>
<sequence length="427" mass="45463">MRTPSKKFLASSIALAMGLGATSAYAQVLNGDHIVEGQLCASQSNLCTNPESYPTGPSLNADFKAKDDYPMIYLEDNGDTDWSLLVDWDATGSYFPRGSFAIGRTPNPSTNYQAYPFVIQENAPNRSLYIGSSGRIGMGTSAPTEELEISSFDPTIALFDVDGVTWEINSNSNSTIFDIANATAGTSPFVLESGAPSNALRVDNAGNVGFGVGNPARQVHLSGTNAVFRMDRPSNTAAFMIVRTDGGGTPMKTYVLGTNASDVNNGEFVINDLGTAVGGPGSRRMTIQNDGSVVFTGVVSAPNFISPSSRKLKENIEDIDDPIGIVNRLHGVKFDWIESGEPALGFIAEEVAEVLPDIAAHDKDTGEVAGMSYVAVIPILVEALKAQQLEIAGLREELERIESVEGRLALVESMLIGQNTEPLLVKQ</sequence>
<keyword evidence="4" id="KW-1185">Reference proteome</keyword>
<evidence type="ECO:0000259" key="2">
    <source>
        <dbReference type="PROSITE" id="PS51688"/>
    </source>
</evidence>
<dbReference type="Pfam" id="PF13884">
    <property type="entry name" value="Peptidase_S74"/>
    <property type="match status" value="1"/>
</dbReference>
<organism evidence="3 4">
    <name type="scientific">Marinihelvus fidelis</name>
    <dbReference type="NCBI Taxonomy" id="2613842"/>
    <lineage>
        <taxon>Bacteria</taxon>
        <taxon>Pseudomonadati</taxon>
        <taxon>Pseudomonadota</taxon>
        <taxon>Gammaproteobacteria</taxon>
        <taxon>Chromatiales</taxon>
        <taxon>Wenzhouxiangellaceae</taxon>
        <taxon>Marinihelvus</taxon>
    </lineage>
</organism>
<dbReference type="RefSeq" id="WP_150862942.1">
    <property type="nucleotide sequence ID" value="NZ_VYXP01000002.1"/>
</dbReference>
<evidence type="ECO:0000256" key="1">
    <source>
        <dbReference type="SAM" id="SignalP"/>
    </source>
</evidence>
<dbReference type="AlphaFoldDB" id="A0A5N0TE58"/>
<gene>
    <name evidence="3" type="ORF">F3N42_03275</name>
</gene>
<feature type="signal peptide" evidence="1">
    <location>
        <begin position="1"/>
        <end position="26"/>
    </location>
</feature>
<name>A0A5N0TE58_9GAMM</name>
<accession>A0A5N0TE58</accession>